<feature type="compositionally biased region" description="Basic and acidic residues" evidence="1">
    <location>
        <begin position="290"/>
        <end position="301"/>
    </location>
</feature>
<keyword evidence="4" id="KW-1185">Reference proteome</keyword>
<name>A0A0D3AUP9_BRAOL</name>
<dbReference type="InterPro" id="IPR025558">
    <property type="entry name" value="DUF4283"/>
</dbReference>
<reference evidence="3" key="2">
    <citation type="submission" date="2015-03" db="UniProtKB">
        <authorList>
            <consortium name="EnsemblPlants"/>
        </authorList>
    </citation>
    <scope>IDENTIFICATION</scope>
</reference>
<dbReference type="HOGENOM" id="CLU_017983_1_0_1"/>
<dbReference type="InterPro" id="IPR040256">
    <property type="entry name" value="At4g02000-like"/>
</dbReference>
<feature type="region of interest" description="Disordered" evidence="1">
    <location>
        <begin position="268"/>
        <end position="301"/>
    </location>
</feature>
<dbReference type="Proteomes" id="UP000032141">
    <property type="component" value="Chromosome C2"/>
</dbReference>
<accession>A0A0D3AUP9</accession>
<feature type="domain" description="DUF4283" evidence="2">
    <location>
        <begin position="70"/>
        <end position="143"/>
    </location>
</feature>
<dbReference type="GO" id="GO:0008270">
    <property type="term" value="F:zinc ion binding"/>
    <property type="evidence" value="ECO:0007669"/>
    <property type="project" value="InterPro"/>
</dbReference>
<protein>
    <recommendedName>
        <fullName evidence="2">DUF4283 domain-containing protein</fullName>
    </recommendedName>
</protein>
<dbReference type="OMA" id="ILIVRAN"/>
<reference evidence="3 4" key="1">
    <citation type="journal article" date="2014" name="Genome Biol.">
        <title>Transcriptome and methylome profiling reveals relics of genome dominance in the mesopolyploid Brassica oleracea.</title>
        <authorList>
            <person name="Parkin I.A."/>
            <person name="Koh C."/>
            <person name="Tang H."/>
            <person name="Robinson S.J."/>
            <person name="Kagale S."/>
            <person name="Clarke W.E."/>
            <person name="Town C.D."/>
            <person name="Nixon J."/>
            <person name="Krishnakumar V."/>
            <person name="Bidwell S.L."/>
            <person name="Denoeud F."/>
            <person name="Belcram H."/>
            <person name="Links M.G."/>
            <person name="Just J."/>
            <person name="Clarke C."/>
            <person name="Bender T."/>
            <person name="Huebert T."/>
            <person name="Mason A.S."/>
            <person name="Pires J.C."/>
            <person name="Barker G."/>
            <person name="Moore J."/>
            <person name="Walley P.G."/>
            <person name="Manoli S."/>
            <person name="Batley J."/>
            <person name="Edwards D."/>
            <person name="Nelson M.N."/>
            <person name="Wang X."/>
            <person name="Paterson A.H."/>
            <person name="King G."/>
            <person name="Bancroft I."/>
            <person name="Chalhoub B."/>
            <person name="Sharpe A.G."/>
        </authorList>
    </citation>
    <scope>NUCLEOTIDE SEQUENCE</scope>
    <source>
        <strain evidence="3 4">cv. TO1000</strain>
    </source>
</reference>
<dbReference type="InterPro" id="IPR036875">
    <property type="entry name" value="Znf_CCHC_sf"/>
</dbReference>
<dbReference type="PANTHER" id="PTHR31286">
    <property type="entry name" value="GLYCINE-RICH CELL WALL STRUCTURAL PROTEIN 1.8-LIKE"/>
    <property type="match status" value="1"/>
</dbReference>
<organism evidence="3 4">
    <name type="scientific">Brassica oleracea var. oleracea</name>
    <dbReference type="NCBI Taxonomy" id="109376"/>
    <lineage>
        <taxon>Eukaryota</taxon>
        <taxon>Viridiplantae</taxon>
        <taxon>Streptophyta</taxon>
        <taxon>Embryophyta</taxon>
        <taxon>Tracheophyta</taxon>
        <taxon>Spermatophyta</taxon>
        <taxon>Magnoliopsida</taxon>
        <taxon>eudicotyledons</taxon>
        <taxon>Gunneridae</taxon>
        <taxon>Pentapetalae</taxon>
        <taxon>rosids</taxon>
        <taxon>malvids</taxon>
        <taxon>Brassicales</taxon>
        <taxon>Brassicaceae</taxon>
        <taxon>Brassiceae</taxon>
        <taxon>Brassica</taxon>
    </lineage>
</organism>
<dbReference type="AlphaFoldDB" id="A0A0D3AUP9"/>
<proteinExistence type="predicted"/>
<dbReference type="Pfam" id="PF14111">
    <property type="entry name" value="DUF4283"/>
    <property type="match status" value="1"/>
</dbReference>
<evidence type="ECO:0000256" key="1">
    <source>
        <dbReference type="SAM" id="MobiDB-lite"/>
    </source>
</evidence>
<dbReference type="PANTHER" id="PTHR31286:SF55">
    <property type="entry name" value="DUF4283 DOMAIN-CONTAINING PROTEIN"/>
    <property type="match status" value="1"/>
</dbReference>
<feature type="compositionally biased region" description="Basic and acidic residues" evidence="1">
    <location>
        <begin position="268"/>
        <end position="281"/>
    </location>
</feature>
<dbReference type="GO" id="GO:0003676">
    <property type="term" value="F:nucleic acid binding"/>
    <property type="evidence" value="ECO:0007669"/>
    <property type="project" value="InterPro"/>
</dbReference>
<sequence>MQVNLAEASEDPQSAAPFDTVKAPAAAAPVITSDKQPSPADLWSGFYKGPAKPMQKKGEAFELPSGESCFYSDPPSQGTIHNIVNGIWSKYYRDISVSKMEGFSFLFRIPNAATRRRVINQRLWQIEGQTMFVADWEPGVTPEKPELTTAPIWLELRDVPLQFFNEEALELIAGQVGLPRCLHPSTANKSNLEVAKVLTLIDPRKPLPEAVNAQFDSGEIRRIRVSSPWMPPVCDHCKGIGHGIKHCRSAPILCKSCNSRLHTEKDCLKHPSKQKEKEKAHSPSRRARAKSRDGQKPRLEYKVKASTSLVITYANSSLGKQSTTEEGETSGKANHDLQGPQGVITIPHQTQNSGDSSSVEPDSSDIDSSEAEMMHITEAEETGFTEILSFVVNPWNLHYILIVRANEKDTTFTTTLLSYF</sequence>
<dbReference type="SUPFAM" id="SSF57756">
    <property type="entry name" value="Retrovirus zinc finger-like domains"/>
    <property type="match status" value="1"/>
</dbReference>
<feature type="region of interest" description="Disordered" evidence="1">
    <location>
        <begin position="318"/>
        <end position="366"/>
    </location>
</feature>
<evidence type="ECO:0000313" key="3">
    <source>
        <dbReference type="EnsemblPlants" id="Bo2g131500.1"/>
    </source>
</evidence>
<dbReference type="eggNOG" id="KOG1075">
    <property type="taxonomic scope" value="Eukaryota"/>
</dbReference>
<dbReference type="EnsemblPlants" id="Bo2g131500.1">
    <property type="protein sequence ID" value="Bo2g131500.1"/>
    <property type="gene ID" value="Bo2g131500"/>
</dbReference>
<dbReference type="Gramene" id="Bo2g131500.1">
    <property type="protein sequence ID" value="Bo2g131500.1"/>
    <property type="gene ID" value="Bo2g131500"/>
</dbReference>
<evidence type="ECO:0000313" key="4">
    <source>
        <dbReference type="Proteomes" id="UP000032141"/>
    </source>
</evidence>
<evidence type="ECO:0000259" key="2">
    <source>
        <dbReference type="Pfam" id="PF14111"/>
    </source>
</evidence>